<dbReference type="AlphaFoldDB" id="A0A8H6I2W7"/>
<organism evidence="2 3">
    <name type="scientific">Ephemerocybe angulata</name>
    <dbReference type="NCBI Taxonomy" id="980116"/>
    <lineage>
        <taxon>Eukaryota</taxon>
        <taxon>Fungi</taxon>
        <taxon>Dikarya</taxon>
        <taxon>Basidiomycota</taxon>
        <taxon>Agaricomycotina</taxon>
        <taxon>Agaricomycetes</taxon>
        <taxon>Agaricomycetidae</taxon>
        <taxon>Agaricales</taxon>
        <taxon>Agaricineae</taxon>
        <taxon>Psathyrellaceae</taxon>
        <taxon>Ephemerocybe</taxon>
    </lineage>
</organism>
<evidence type="ECO:0000313" key="3">
    <source>
        <dbReference type="Proteomes" id="UP000521943"/>
    </source>
</evidence>
<feature type="signal peptide" evidence="1">
    <location>
        <begin position="1"/>
        <end position="22"/>
    </location>
</feature>
<dbReference type="EMBL" id="JACGCI010000024">
    <property type="protein sequence ID" value="KAF6756989.1"/>
    <property type="molecule type" value="Genomic_DNA"/>
</dbReference>
<keyword evidence="1" id="KW-0732">Signal</keyword>
<keyword evidence="3" id="KW-1185">Reference proteome</keyword>
<evidence type="ECO:0008006" key="4">
    <source>
        <dbReference type="Google" id="ProtNLM"/>
    </source>
</evidence>
<dbReference type="Proteomes" id="UP000521943">
    <property type="component" value="Unassembled WGS sequence"/>
</dbReference>
<name>A0A8H6I2W7_9AGAR</name>
<proteinExistence type="predicted"/>
<accession>A0A8H6I2W7</accession>
<evidence type="ECO:0000256" key="1">
    <source>
        <dbReference type="SAM" id="SignalP"/>
    </source>
</evidence>
<feature type="chain" id="PRO_5034152019" description="Secreted protein" evidence="1">
    <location>
        <begin position="23"/>
        <end position="97"/>
    </location>
</feature>
<reference evidence="2 3" key="1">
    <citation type="submission" date="2020-07" db="EMBL/GenBank/DDBJ databases">
        <title>Comparative genomics of pyrophilous fungi reveals a link between fire events and developmental genes.</title>
        <authorList>
            <consortium name="DOE Joint Genome Institute"/>
            <person name="Steindorff A.S."/>
            <person name="Carver A."/>
            <person name="Calhoun S."/>
            <person name="Stillman K."/>
            <person name="Liu H."/>
            <person name="Lipzen A."/>
            <person name="Pangilinan J."/>
            <person name="Labutti K."/>
            <person name="Bruns T.D."/>
            <person name="Grigoriev I.V."/>
        </authorList>
    </citation>
    <scope>NUCLEOTIDE SEQUENCE [LARGE SCALE GENOMIC DNA]</scope>
    <source>
        <strain evidence="2 3">CBS 144469</strain>
    </source>
</reference>
<comment type="caution">
    <text evidence="2">The sequence shown here is derived from an EMBL/GenBank/DDBJ whole genome shotgun (WGS) entry which is preliminary data.</text>
</comment>
<protein>
    <recommendedName>
        <fullName evidence="4">Secreted protein</fullName>
    </recommendedName>
</protein>
<gene>
    <name evidence="2" type="ORF">DFP72DRAFT_265090</name>
</gene>
<evidence type="ECO:0000313" key="2">
    <source>
        <dbReference type="EMBL" id="KAF6756989.1"/>
    </source>
</evidence>
<sequence length="97" mass="10682">MGSFGSTCAVLGLLFGPRSWTGTLPCGVHRYLIRRPGLLPAMSATMACSWLHAPCARPPYPPPQNWTYHTTVSSYVHVRSTNITSTSHRLRLLLSSQ</sequence>